<sequence>MDEIRQFFWGNNNADIASSDTIKWRLPLDVPMCVNVNIPLSSVKRLYVSIVGCQAEVGTHLRISPDPMIVQNVNLMKQSQPCQVDIMVSLRFSEVNVSITPRGITDAAV</sequence>
<reference evidence="1 2" key="1">
    <citation type="journal article" date="2019" name="Sci. Rep.">
        <title>Orb-weaving spider Araneus ventricosus genome elucidates the spidroin gene catalogue.</title>
        <authorList>
            <person name="Kono N."/>
            <person name="Nakamura H."/>
            <person name="Ohtoshi R."/>
            <person name="Moran D.A.P."/>
            <person name="Shinohara A."/>
            <person name="Yoshida Y."/>
            <person name="Fujiwara M."/>
            <person name="Mori M."/>
            <person name="Tomita M."/>
            <person name="Arakawa K."/>
        </authorList>
    </citation>
    <scope>NUCLEOTIDE SEQUENCE [LARGE SCALE GENOMIC DNA]</scope>
</reference>
<keyword evidence="2" id="KW-1185">Reference proteome</keyword>
<gene>
    <name evidence="1" type="ORF">AVEN_109153_1</name>
</gene>
<dbReference type="EMBL" id="BGPR01002924">
    <property type="protein sequence ID" value="GBM81114.1"/>
    <property type="molecule type" value="Genomic_DNA"/>
</dbReference>
<dbReference type="Proteomes" id="UP000499080">
    <property type="component" value="Unassembled WGS sequence"/>
</dbReference>
<organism evidence="1 2">
    <name type="scientific">Araneus ventricosus</name>
    <name type="common">Orbweaver spider</name>
    <name type="synonym">Epeira ventricosa</name>
    <dbReference type="NCBI Taxonomy" id="182803"/>
    <lineage>
        <taxon>Eukaryota</taxon>
        <taxon>Metazoa</taxon>
        <taxon>Ecdysozoa</taxon>
        <taxon>Arthropoda</taxon>
        <taxon>Chelicerata</taxon>
        <taxon>Arachnida</taxon>
        <taxon>Araneae</taxon>
        <taxon>Araneomorphae</taxon>
        <taxon>Entelegynae</taxon>
        <taxon>Araneoidea</taxon>
        <taxon>Araneidae</taxon>
        <taxon>Araneus</taxon>
    </lineage>
</organism>
<comment type="caution">
    <text evidence="1">The sequence shown here is derived from an EMBL/GenBank/DDBJ whole genome shotgun (WGS) entry which is preliminary data.</text>
</comment>
<proteinExistence type="predicted"/>
<evidence type="ECO:0000313" key="2">
    <source>
        <dbReference type="Proteomes" id="UP000499080"/>
    </source>
</evidence>
<evidence type="ECO:0000313" key="1">
    <source>
        <dbReference type="EMBL" id="GBM81114.1"/>
    </source>
</evidence>
<name>A0A4Y2IU49_ARAVE</name>
<accession>A0A4Y2IU49</accession>
<dbReference type="AlphaFoldDB" id="A0A4Y2IU49"/>
<protein>
    <submittedName>
        <fullName evidence="1">Uncharacterized protein</fullName>
    </submittedName>
</protein>